<organism evidence="1 2">
    <name type="scientific">Eumeta variegata</name>
    <name type="common">Bagworm moth</name>
    <name type="synonym">Eumeta japonica</name>
    <dbReference type="NCBI Taxonomy" id="151549"/>
    <lineage>
        <taxon>Eukaryota</taxon>
        <taxon>Metazoa</taxon>
        <taxon>Ecdysozoa</taxon>
        <taxon>Arthropoda</taxon>
        <taxon>Hexapoda</taxon>
        <taxon>Insecta</taxon>
        <taxon>Pterygota</taxon>
        <taxon>Neoptera</taxon>
        <taxon>Endopterygota</taxon>
        <taxon>Lepidoptera</taxon>
        <taxon>Glossata</taxon>
        <taxon>Ditrysia</taxon>
        <taxon>Tineoidea</taxon>
        <taxon>Psychidae</taxon>
        <taxon>Oiketicinae</taxon>
        <taxon>Eumeta</taxon>
    </lineage>
</organism>
<accession>A0A4C2A4N3</accession>
<dbReference type="AlphaFoldDB" id="A0A4C2A4N3"/>
<dbReference type="EMBL" id="BGZK01002474">
    <property type="protein sequence ID" value="GBP94203.1"/>
    <property type="molecule type" value="Genomic_DNA"/>
</dbReference>
<reference evidence="1 2" key="1">
    <citation type="journal article" date="2019" name="Commun. Biol.">
        <title>The bagworm genome reveals a unique fibroin gene that provides high tensile strength.</title>
        <authorList>
            <person name="Kono N."/>
            <person name="Nakamura H."/>
            <person name="Ohtoshi R."/>
            <person name="Tomita M."/>
            <person name="Numata K."/>
            <person name="Arakawa K."/>
        </authorList>
    </citation>
    <scope>NUCLEOTIDE SEQUENCE [LARGE SCALE GENOMIC DNA]</scope>
</reference>
<evidence type="ECO:0000313" key="2">
    <source>
        <dbReference type="Proteomes" id="UP000299102"/>
    </source>
</evidence>
<comment type="caution">
    <text evidence="1">The sequence shown here is derived from an EMBL/GenBank/DDBJ whole genome shotgun (WGS) entry which is preliminary data.</text>
</comment>
<evidence type="ECO:0000313" key="1">
    <source>
        <dbReference type="EMBL" id="GBP94203.1"/>
    </source>
</evidence>
<keyword evidence="2" id="KW-1185">Reference proteome</keyword>
<proteinExistence type="predicted"/>
<gene>
    <name evidence="1" type="ORF">EVAR_69558_1</name>
</gene>
<sequence>MKWVAGFPLSVLTDMLWVILVEYRYCLRTFDRHKNEVAEDVTRGNNGCADEHLNLFRLRVRVTLARGVGPRSSSVFDTRYARARETRSAPHALAFDVSRRAKKGRRLRLCEG</sequence>
<name>A0A4C2A4N3_EUMVA</name>
<protein>
    <submittedName>
        <fullName evidence="1">Uncharacterized protein</fullName>
    </submittedName>
</protein>
<dbReference type="Proteomes" id="UP000299102">
    <property type="component" value="Unassembled WGS sequence"/>
</dbReference>